<dbReference type="GO" id="GO:0043190">
    <property type="term" value="C:ATP-binding cassette (ABC) transporter complex"/>
    <property type="evidence" value="ECO:0007669"/>
    <property type="project" value="InterPro"/>
</dbReference>
<comment type="caution">
    <text evidence="6">The sequence shown here is derived from an EMBL/GenBank/DDBJ whole genome shotgun (WGS) entry which is preliminary data.</text>
</comment>
<accession>A0A4R2M5I9</accession>
<dbReference type="Gene3D" id="3.90.76.10">
    <property type="entry name" value="Dipeptide-binding Protein, Domain 1"/>
    <property type="match status" value="1"/>
</dbReference>
<evidence type="ECO:0000256" key="1">
    <source>
        <dbReference type="ARBA" id="ARBA00005695"/>
    </source>
</evidence>
<evidence type="ECO:0000256" key="3">
    <source>
        <dbReference type="ARBA" id="ARBA00022729"/>
    </source>
</evidence>
<sequence length="524" mass="58322">MRSWITCALLAAGLAAGSAGAQTLRWASQGDLQTLDPHSQNEMLTNSMNGQVYEGLVGRDRQLGLVPALATEWKQTGPLTWRFKLRPNVKFHDGSPFSAEDVVFSMNRARELTSQISVYANAVGTPVAIDPLTVEFRLQQVNPIFLQHIAAPLWIMSKSWSEKNKVTRPLDFKNKEESYASFNANGTGPFMVASRAPGIKTVYKRNPAWWGRFEGNVQQVVYTPIANDATRLAALVSGEIDFVLDPAPRDVPRLRSTAGVKIVDGPENRVLFIGMDQSRDELLYGSVKGRNPFKDVRVRRALYHAVDIETMKTKLMNGQSVPTGGITPSPLGAYDDPAIETRLPFDLARARALLAEAGYPQGFEVTLDCPNNRYVNDEEICLALAQMWAKIGVKLRVNAMPRAVYFPKLEKFDTSLYMLGWGGAITDAEVTITPVLRSPGEKGVGAFNYGRVKNDRFEELAKASSSEADPKKREDLVKGALREYTQQAHLIPLHRQVIPWAARSNVEVVHRADNWFEYSWVTVK</sequence>
<dbReference type="PIRSF" id="PIRSF002741">
    <property type="entry name" value="MppA"/>
    <property type="match status" value="1"/>
</dbReference>
<protein>
    <submittedName>
        <fullName evidence="6">Peptide/nickel transport system substrate-binding protein</fullName>
    </submittedName>
</protein>
<dbReference type="SUPFAM" id="SSF53850">
    <property type="entry name" value="Periplasmic binding protein-like II"/>
    <property type="match status" value="1"/>
</dbReference>
<name>A0A4R2M5I9_RUBGE</name>
<feature type="signal peptide" evidence="4">
    <location>
        <begin position="1"/>
        <end position="21"/>
    </location>
</feature>
<dbReference type="CDD" id="cd08498">
    <property type="entry name" value="PBP2_NikA_DppA_OppA_like_2"/>
    <property type="match status" value="1"/>
</dbReference>
<dbReference type="InterPro" id="IPR039424">
    <property type="entry name" value="SBP_5"/>
</dbReference>
<dbReference type="GO" id="GO:0030288">
    <property type="term" value="C:outer membrane-bounded periplasmic space"/>
    <property type="evidence" value="ECO:0007669"/>
    <property type="project" value="UniProtKB-ARBA"/>
</dbReference>
<feature type="domain" description="Solute-binding protein family 5" evidence="5">
    <location>
        <begin position="65"/>
        <end position="438"/>
    </location>
</feature>
<keyword evidence="2" id="KW-0813">Transport</keyword>
<dbReference type="Proteomes" id="UP000295106">
    <property type="component" value="Unassembled WGS sequence"/>
</dbReference>
<dbReference type="OrthoDB" id="9801799at2"/>
<dbReference type="Pfam" id="PF00496">
    <property type="entry name" value="SBP_bac_5"/>
    <property type="match status" value="1"/>
</dbReference>
<gene>
    <name evidence="6" type="ORF">EV684_108194</name>
</gene>
<dbReference type="InterPro" id="IPR030678">
    <property type="entry name" value="Peptide/Ni-bd"/>
</dbReference>
<dbReference type="RefSeq" id="WP_132647909.1">
    <property type="nucleotide sequence ID" value="NZ_NRRI01000021.1"/>
</dbReference>
<proteinExistence type="inferred from homology"/>
<keyword evidence="3 4" id="KW-0732">Signal</keyword>
<dbReference type="InterPro" id="IPR000914">
    <property type="entry name" value="SBP_5_dom"/>
</dbReference>
<dbReference type="EMBL" id="SLXD01000008">
    <property type="protein sequence ID" value="TCP01852.1"/>
    <property type="molecule type" value="Genomic_DNA"/>
</dbReference>
<dbReference type="AlphaFoldDB" id="A0A4R2M5I9"/>
<evidence type="ECO:0000256" key="2">
    <source>
        <dbReference type="ARBA" id="ARBA00022448"/>
    </source>
</evidence>
<organism evidence="6 7">
    <name type="scientific">Rubrivivax gelatinosus</name>
    <name type="common">Rhodocyclus gelatinosus</name>
    <name type="synonym">Rhodopseudomonas gelatinosa</name>
    <dbReference type="NCBI Taxonomy" id="28068"/>
    <lineage>
        <taxon>Bacteria</taxon>
        <taxon>Pseudomonadati</taxon>
        <taxon>Pseudomonadota</taxon>
        <taxon>Betaproteobacteria</taxon>
        <taxon>Burkholderiales</taxon>
        <taxon>Sphaerotilaceae</taxon>
        <taxon>Rubrivivax</taxon>
    </lineage>
</organism>
<evidence type="ECO:0000259" key="5">
    <source>
        <dbReference type="Pfam" id="PF00496"/>
    </source>
</evidence>
<reference evidence="6 7" key="1">
    <citation type="submission" date="2019-03" db="EMBL/GenBank/DDBJ databases">
        <title>Genomic Encyclopedia of Type Strains, Phase IV (KMG-IV): sequencing the most valuable type-strain genomes for metagenomic binning, comparative biology and taxonomic classification.</title>
        <authorList>
            <person name="Goeker M."/>
        </authorList>
    </citation>
    <scope>NUCLEOTIDE SEQUENCE [LARGE SCALE GENOMIC DNA]</scope>
    <source>
        <strain evidence="6 7">DSM 1709</strain>
    </source>
</reference>
<dbReference type="GO" id="GO:0015833">
    <property type="term" value="P:peptide transport"/>
    <property type="evidence" value="ECO:0007669"/>
    <property type="project" value="TreeGrafter"/>
</dbReference>
<dbReference type="Gene3D" id="3.10.105.10">
    <property type="entry name" value="Dipeptide-binding Protein, Domain 3"/>
    <property type="match status" value="1"/>
</dbReference>
<feature type="chain" id="PRO_5021013839" evidence="4">
    <location>
        <begin position="22"/>
        <end position="524"/>
    </location>
</feature>
<dbReference type="PANTHER" id="PTHR30290">
    <property type="entry name" value="PERIPLASMIC BINDING COMPONENT OF ABC TRANSPORTER"/>
    <property type="match status" value="1"/>
</dbReference>
<evidence type="ECO:0000313" key="7">
    <source>
        <dbReference type="Proteomes" id="UP000295106"/>
    </source>
</evidence>
<evidence type="ECO:0000313" key="6">
    <source>
        <dbReference type="EMBL" id="TCP01852.1"/>
    </source>
</evidence>
<evidence type="ECO:0000256" key="4">
    <source>
        <dbReference type="SAM" id="SignalP"/>
    </source>
</evidence>
<comment type="similarity">
    <text evidence="1">Belongs to the bacterial solute-binding protein 5 family.</text>
</comment>
<dbReference type="GO" id="GO:1904680">
    <property type="term" value="F:peptide transmembrane transporter activity"/>
    <property type="evidence" value="ECO:0007669"/>
    <property type="project" value="TreeGrafter"/>
</dbReference>
<dbReference type="Gene3D" id="3.40.190.10">
    <property type="entry name" value="Periplasmic binding protein-like II"/>
    <property type="match status" value="1"/>
</dbReference>
<dbReference type="PANTHER" id="PTHR30290:SF9">
    <property type="entry name" value="OLIGOPEPTIDE-BINDING PROTEIN APPA"/>
    <property type="match status" value="1"/>
</dbReference>